<comment type="caution">
    <text evidence="9">The sequence shown here is derived from an EMBL/GenBank/DDBJ whole genome shotgun (WGS) entry which is preliminary data.</text>
</comment>
<evidence type="ECO:0000313" key="9">
    <source>
        <dbReference type="EMBL" id="PIE63108.1"/>
    </source>
</evidence>
<evidence type="ECO:0000256" key="3">
    <source>
        <dbReference type="ARBA" id="ARBA00022729"/>
    </source>
</evidence>
<gene>
    <name evidence="9" type="ORF">CSA25_01950</name>
</gene>
<evidence type="ECO:0000259" key="8">
    <source>
        <dbReference type="PROSITE" id="PS51781"/>
    </source>
</evidence>
<name>A0A2G6MSM7_9BACT</name>
<evidence type="ECO:0000256" key="5">
    <source>
        <dbReference type="ARBA" id="ARBA00023136"/>
    </source>
</evidence>
<evidence type="ECO:0000256" key="7">
    <source>
        <dbReference type="SAM" id="Phobius"/>
    </source>
</evidence>
<sequence>MRANHLILICFFFFSITTGIYAKDIYVSGVTRITMRTGPGISHKIVAMVTSGTKLEILEYRKDWSMVRNAAGKTGWVLTRFLTEDVPKAIMVEQYKKENQRLSSNLFAAQETAKTLNTQNKALKEIARKYKQLKDASASYLKLDAEHKALLAQSREQEKRIQSLEQRIRSEVKLGLLSGAGVFIVGLIFGISTRKKKRASLLS</sequence>
<comment type="subcellular location">
    <subcellularLocation>
        <location evidence="1">Membrane</location>
        <topology evidence="1">Single-pass membrane protein</topology>
    </subcellularLocation>
</comment>
<dbReference type="AlphaFoldDB" id="A0A2G6MSM7"/>
<keyword evidence="6" id="KW-0175">Coiled coil</keyword>
<dbReference type="SMART" id="SM00287">
    <property type="entry name" value="SH3b"/>
    <property type="match status" value="1"/>
</dbReference>
<proteinExistence type="predicted"/>
<organism evidence="9 10">
    <name type="scientific">Desulfobacter postgatei</name>
    <dbReference type="NCBI Taxonomy" id="2293"/>
    <lineage>
        <taxon>Bacteria</taxon>
        <taxon>Pseudomonadati</taxon>
        <taxon>Thermodesulfobacteriota</taxon>
        <taxon>Desulfobacteria</taxon>
        <taxon>Desulfobacterales</taxon>
        <taxon>Desulfobacteraceae</taxon>
        <taxon>Desulfobacter</taxon>
    </lineage>
</organism>
<evidence type="ECO:0000313" key="10">
    <source>
        <dbReference type="Proteomes" id="UP000231203"/>
    </source>
</evidence>
<reference evidence="9 10" key="1">
    <citation type="submission" date="2017-10" db="EMBL/GenBank/DDBJ databases">
        <title>Novel microbial diversity and functional potential in the marine mammal oral microbiome.</title>
        <authorList>
            <person name="Dudek N.K."/>
            <person name="Sun C.L."/>
            <person name="Burstein D."/>
            <person name="Kantor R.S."/>
            <person name="Aliaga Goltsman D.S."/>
            <person name="Bik E.M."/>
            <person name="Thomas B.C."/>
            <person name="Banfield J.F."/>
            <person name="Relman D.A."/>
        </authorList>
    </citation>
    <scope>NUCLEOTIDE SEQUENCE [LARGE SCALE GENOMIC DNA]</scope>
    <source>
        <strain evidence="9">DOLJORAL78_47_202</strain>
    </source>
</reference>
<evidence type="ECO:0000256" key="2">
    <source>
        <dbReference type="ARBA" id="ARBA00022692"/>
    </source>
</evidence>
<dbReference type="EMBL" id="PDTI01000016">
    <property type="protein sequence ID" value="PIE63108.1"/>
    <property type="molecule type" value="Genomic_DNA"/>
</dbReference>
<keyword evidence="3" id="KW-0732">Signal</keyword>
<keyword evidence="2 7" id="KW-0812">Transmembrane</keyword>
<evidence type="ECO:0000256" key="6">
    <source>
        <dbReference type="SAM" id="Coils"/>
    </source>
</evidence>
<evidence type="ECO:0000256" key="1">
    <source>
        <dbReference type="ARBA" id="ARBA00004167"/>
    </source>
</evidence>
<dbReference type="NCBIfam" id="TIGR04211">
    <property type="entry name" value="SH3_and_anchor"/>
    <property type="match status" value="1"/>
</dbReference>
<feature type="coiled-coil region" evidence="6">
    <location>
        <begin position="92"/>
        <end position="174"/>
    </location>
</feature>
<dbReference type="InterPro" id="IPR016476">
    <property type="entry name" value="SH3_dom_pro"/>
</dbReference>
<evidence type="ECO:0000256" key="4">
    <source>
        <dbReference type="ARBA" id="ARBA00022989"/>
    </source>
</evidence>
<keyword evidence="5 7" id="KW-0472">Membrane</keyword>
<accession>A0A2G6MSM7</accession>
<dbReference type="GO" id="GO:0016020">
    <property type="term" value="C:membrane"/>
    <property type="evidence" value="ECO:0007669"/>
    <property type="project" value="UniProtKB-SubCell"/>
</dbReference>
<dbReference type="Proteomes" id="UP000231203">
    <property type="component" value="Unassembled WGS sequence"/>
</dbReference>
<protein>
    <submittedName>
        <fullName evidence="9">SH3 domain-containing protein</fullName>
    </submittedName>
</protein>
<dbReference type="PROSITE" id="PS51781">
    <property type="entry name" value="SH3B"/>
    <property type="match status" value="1"/>
</dbReference>
<feature type="transmembrane region" description="Helical" evidence="7">
    <location>
        <begin position="174"/>
        <end position="193"/>
    </location>
</feature>
<dbReference type="Pfam" id="PF08239">
    <property type="entry name" value="SH3_3"/>
    <property type="match status" value="1"/>
</dbReference>
<dbReference type="Gene3D" id="2.30.30.40">
    <property type="entry name" value="SH3 Domains"/>
    <property type="match status" value="1"/>
</dbReference>
<keyword evidence="4 7" id="KW-1133">Transmembrane helix</keyword>
<feature type="domain" description="SH3b" evidence="8">
    <location>
        <begin position="23"/>
        <end position="86"/>
    </location>
</feature>
<dbReference type="InterPro" id="IPR003646">
    <property type="entry name" value="SH3-like_bac-type"/>
</dbReference>